<feature type="transmembrane region" description="Helical" evidence="7">
    <location>
        <begin position="138"/>
        <end position="159"/>
    </location>
</feature>
<feature type="transmembrane region" description="Helical" evidence="7">
    <location>
        <begin position="388"/>
        <end position="409"/>
    </location>
</feature>
<dbReference type="PANTHER" id="PTHR43823">
    <property type="entry name" value="SPORULATION PROTEIN YKVU"/>
    <property type="match status" value="1"/>
</dbReference>
<feature type="transmembrane region" description="Helical" evidence="7">
    <location>
        <begin position="100"/>
        <end position="126"/>
    </location>
</feature>
<dbReference type="InterPro" id="IPR048279">
    <property type="entry name" value="MdtK-like"/>
</dbReference>
<evidence type="ECO:0000256" key="5">
    <source>
        <dbReference type="ARBA" id="ARBA00022989"/>
    </source>
</evidence>
<comment type="caution">
    <text evidence="8">The sequence shown here is derived from an EMBL/GenBank/DDBJ whole genome shotgun (WGS) entry which is preliminary data.</text>
</comment>
<evidence type="ECO:0000256" key="6">
    <source>
        <dbReference type="ARBA" id="ARBA00023136"/>
    </source>
</evidence>
<dbReference type="GO" id="GO:0015297">
    <property type="term" value="F:antiporter activity"/>
    <property type="evidence" value="ECO:0007669"/>
    <property type="project" value="InterPro"/>
</dbReference>
<dbReference type="InterPro" id="IPR051327">
    <property type="entry name" value="MATE_MepA_subfamily"/>
</dbReference>
<name>A0A4S1DVS3_9FLAO</name>
<dbReference type="AlphaFoldDB" id="A0A4S1DVS3"/>
<feature type="transmembrane region" description="Helical" evidence="7">
    <location>
        <begin position="256"/>
        <end position="279"/>
    </location>
</feature>
<feature type="transmembrane region" description="Helical" evidence="7">
    <location>
        <begin position="20"/>
        <end position="45"/>
    </location>
</feature>
<dbReference type="EMBL" id="SRSO01000015">
    <property type="protein sequence ID" value="TGV02216.1"/>
    <property type="molecule type" value="Genomic_DNA"/>
</dbReference>
<gene>
    <name evidence="8" type="ORF">EM932_11750</name>
</gene>
<protein>
    <recommendedName>
        <fullName evidence="10">MATE family efflux transporter</fullName>
    </recommendedName>
</protein>
<keyword evidence="6 7" id="KW-0472">Membrane</keyword>
<dbReference type="PIRSF" id="PIRSF006603">
    <property type="entry name" value="DinF"/>
    <property type="match status" value="1"/>
</dbReference>
<keyword evidence="4 7" id="KW-0812">Transmembrane</keyword>
<evidence type="ECO:0000256" key="2">
    <source>
        <dbReference type="ARBA" id="ARBA00022448"/>
    </source>
</evidence>
<evidence type="ECO:0000256" key="3">
    <source>
        <dbReference type="ARBA" id="ARBA00022475"/>
    </source>
</evidence>
<keyword evidence="3" id="KW-1003">Cell membrane</keyword>
<keyword evidence="9" id="KW-1185">Reference proteome</keyword>
<reference evidence="8 9" key="1">
    <citation type="submission" date="2019-04" db="EMBL/GenBank/DDBJ databases">
        <authorList>
            <person name="Liu A."/>
        </authorList>
    </citation>
    <scope>NUCLEOTIDE SEQUENCE [LARGE SCALE GENOMIC DNA]</scope>
    <source>
        <strain evidence="8 9">RZ03</strain>
    </source>
</reference>
<dbReference type="GO" id="GO:0005886">
    <property type="term" value="C:plasma membrane"/>
    <property type="evidence" value="ECO:0007669"/>
    <property type="project" value="UniProtKB-SubCell"/>
</dbReference>
<evidence type="ECO:0000313" key="8">
    <source>
        <dbReference type="EMBL" id="TGV02216.1"/>
    </source>
</evidence>
<dbReference type="RefSeq" id="WP_135877390.1">
    <property type="nucleotide sequence ID" value="NZ_SRSO01000015.1"/>
</dbReference>
<evidence type="ECO:0000256" key="4">
    <source>
        <dbReference type="ARBA" id="ARBA00022692"/>
    </source>
</evidence>
<feature type="transmembrane region" description="Helical" evidence="7">
    <location>
        <begin position="319"/>
        <end position="338"/>
    </location>
</feature>
<feature type="transmembrane region" description="Helical" evidence="7">
    <location>
        <begin position="171"/>
        <end position="190"/>
    </location>
</feature>
<evidence type="ECO:0008006" key="10">
    <source>
        <dbReference type="Google" id="ProtNLM"/>
    </source>
</evidence>
<keyword evidence="2" id="KW-0813">Transport</keyword>
<comment type="subcellular location">
    <subcellularLocation>
        <location evidence="1">Cell membrane</location>
        <topology evidence="1">Multi-pass membrane protein</topology>
    </subcellularLocation>
</comment>
<evidence type="ECO:0000256" key="7">
    <source>
        <dbReference type="SAM" id="Phobius"/>
    </source>
</evidence>
<feature type="transmembrane region" description="Helical" evidence="7">
    <location>
        <begin position="421"/>
        <end position="441"/>
    </location>
</feature>
<sequence length="455" mass="50553">MENNIQLDKDPIRPLFFKYYIPILTSLLSVTILQVIDGVILSQYVGKEGVAAVGMFGTIITVFIAFGLTLVIGGGILMGKNFGAGNYSKAQEVFQFTTTLAILFGLIIIVLTPFIASDIVSFLVGSTETELFNKTLDYMFWGFIWTPIFLLRMILGNAISHDGAPKVTKNATVFAVVLNILLDILLVIVFPFGTAGASIATGISVLLSTFYLVYYINREKGHLKIRNYKFTVKLDEWRELLNYGIPSFVSEISFSIGLLLINMRLAQFGAVFVSVFGIINYLSFIFLRLFTAAMVSALPIMSFNIGAKLPNRVLGSFKFTLKFTFVVGIVVVALGLLIPEFLVTIFSGSETEEFKKIASNALGLFFLFFIVAGPNYILGAYLQSIGKLIPSIILNLLKGSVLVAIPLFLMPEYLDNDKEWIWLSRTFSEVGAFMLVGFYILNQRQFFFSDKAILK</sequence>
<feature type="transmembrane region" description="Helical" evidence="7">
    <location>
        <begin position="196"/>
        <end position="216"/>
    </location>
</feature>
<dbReference type="GO" id="GO:0042910">
    <property type="term" value="F:xenobiotic transmembrane transporter activity"/>
    <property type="evidence" value="ECO:0007669"/>
    <property type="project" value="InterPro"/>
</dbReference>
<proteinExistence type="predicted"/>
<feature type="transmembrane region" description="Helical" evidence="7">
    <location>
        <begin position="358"/>
        <end position="381"/>
    </location>
</feature>
<evidence type="ECO:0000313" key="9">
    <source>
        <dbReference type="Proteomes" id="UP000307602"/>
    </source>
</evidence>
<accession>A0A4S1DVS3</accession>
<dbReference type="Pfam" id="PF01554">
    <property type="entry name" value="MatE"/>
    <property type="match status" value="2"/>
</dbReference>
<feature type="transmembrane region" description="Helical" evidence="7">
    <location>
        <begin position="51"/>
        <end position="79"/>
    </location>
</feature>
<keyword evidence="5 7" id="KW-1133">Transmembrane helix</keyword>
<dbReference type="OrthoDB" id="9811110at2"/>
<organism evidence="8 9">
    <name type="scientific">Flavivirga rizhaonensis</name>
    <dbReference type="NCBI Taxonomy" id="2559571"/>
    <lineage>
        <taxon>Bacteria</taxon>
        <taxon>Pseudomonadati</taxon>
        <taxon>Bacteroidota</taxon>
        <taxon>Flavobacteriia</taxon>
        <taxon>Flavobacteriales</taxon>
        <taxon>Flavobacteriaceae</taxon>
        <taxon>Flavivirga</taxon>
    </lineage>
</organism>
<dbReference type="Proteomes" id="UP000307602">
    <property type="component" value="Unassembled WGS sequence"/>
</dbReference>
<evidence type="ECO:0000256" key="1">
    <source>
        <dbReference type="ARBA" id="ARBA00004651"/>
    </source>
</evidence>
<dbReference type="InterPro" id="IPR002528">
    <property type="entry name" value="MATE_fam"/>
</dbReference>
<dbReference type="PANTHER" id="PTHR43823:SF3">
    <property type="entry name" value="MULTIDRUG EXPORT PROTEIN MEPA"/>
    <property type="match status" value="1"/>
</dbReference>